<dbReference type="InterPro" id="IPR012677">
    <property type="entry name" value="Nucleotide-bd_a/b_plait_sf"/>
</dbReference>
<keyword evidence="11" id="KW-1185">Reference proteome</keyword>
<dbReference type="SMART" id="SM00715">
    <property type="entry name" value="LA"/>
    <property type="match status" value="1"/>
</dbReference>
<name>A0A8S1FAS4_9PELO</name>
<dbReference type="Proteomes" id="UP000494206">
    <property type="component" value="Unassembled WGS sequence"/>
</dbReference>
<evidence type="ECO:0000313" key="10">
    <source>
        <dbReference type="EMBL" id="CAB3410871.1"/>
    </source>
</evidence>
<dbReference type="InterPro" id="IPR036390">
    <property type="entry name" value="WH_DNA-bd_sf"/>
</dbReference>
<evidence type="ECO:0000256" key="4">
    <source>
        <dbReference type="PROSITE-ProRule" id="PRU00332"/>
    </source>
</evidence>
<dbReference type="SUPFAM" id="SSF54928">
    <property type="entry name" value="RNA-binding domain, RBD"/>
    <property type="match status" value="2"/>
</dbReference>
<evidence type="ECO:0000313" key="11">
    <source>
        <dbReference type="Proteomes" id="UP000494206"/>
    </source>
</evidence>
<dbReference type="InterPro" id="IPR006630">
    <property type="entry name" value="La_HTH"/>
</dbReference>
<dbReference type="InterPro" id="IPR002344">
    <property type="entry name" value="Lupus_La"/>
</dbReference>
<dbReference type="SUPFAM" id="SSF46785">
    <property type="entry name" value="Winged helix' DNA-binding domain"/>
    <property type="match status" value="1"/>
</dbReference>
<sequence length="373" mass="42048">MTENVAPTIDEVDSKIVKQLEYYFGNINLPRDKFLQEQLKEDEGWVPLTTMLKFNRLAAISSDVEKIANAVKNSMSEIVSISEDKQKIRRNPENPLPENSLEYWQKIKHRTVYMKGFPQDTQLDAIMSWANKFGEVENILMRRVKPGDRTFKGSIFATYKTREEAEVAQKSEEKFNDIELVKMMQDDYWTLKNKETKEARAANKAAKAAKNASENAEKDKAKNVARFDKGLILSIDGLGDQATVDTIKTFFKAYGSVGYVAHENGSTTAEIRFNNDSEGGAQSAWDKAVAAGQDGKVIFQEKEITAKVLEGEEEEKYWTEFNTRKNNKAGGRGGKGGRGRGRGGRGDRRGKRFAKDDLNEEPKAKRTVFADGE</sequence>
<feature type="compositionally biased region" description="Basic and acidic residues" evidence="6">
    <location>
        <begin position="353"/>
        <end position="364"/>
    </location>
</feature>
<feature type="region of interest" description="Disordered" evidence="6">
    <location>
        <begin position="319"/>
        <end position="373"/>
    </location>
</feature>
<gene>
    <name evidence="10" type="ORF">CBOVIS_LOCUS12329</name>
</gene>
<feature type="domain" description="RRM" evidence="7">
    <location>
        <begin position="110"/>
        <end position="203"/>
    </location>
</feature>
<comment type="subcellular location">
    <subcellularLocation>
        <location evidence="1">Nucleus</location>
    </subcellularLocation>
</comment>
<feature type="coiled-coil region" evidence="5">
    <location>
        <begin position="192"/>
        <end position="222"/>
    </location>
</feature>
<dbReference type="PANTHER" id="PTHR22792:SF166">
    <property type="entry name" value="LUPUS LA PROTEIN HOMOLOG"/>
    <property type="match status" value="1"/>
</dbReference>
<evidence type="ECO:0000256" key="6">
    <source>
        <dbReference type="SAM" id="MobiDB-lite"/>
    </source>
</evidence>
<evidence type="ECO:0000259" key="8">
    <source>
        <dbReference type="PROSITE" id="PS50961"/>
    </source>
</evidence>
<dbReference type="Gene3D" id="1.10.10.10">
    <property type="entry name" value="Winged helix-like DNA-binding domain superfamily/Winged helix DNA-binding domain"/>
    <property type="match status" value="1"/>
</dbReference>
<dbReference type="Pfam" id="PF08777">
    <property type="entry name" value="RRM_3"/>
    <property type="match status" value="1"/>
</dbReference>
<dbReference type="InterPro" id="IPR036388">
    <property type="entry name" value="WH-like_DNA-bd_sf"/>
</dbReference>
<dbReference type="InterPro" id="IPR035979">
    <property type="entry name" value="RBD_domain_sf"/>
</dbReference>
<evidence type="ECO:0000256" key="3">
    <source>
        <dbReference type="ARBA" id="ARBA00023242"/>
    </source>
</evidence>
<dbReference type="InterPro" id="IPR000504">
    <property type="entry name" value="RRM_dom"/>
</dbReference>
<reference evidence="10 11" key="1">
    <citation type="submission" date="2020-04" db="EMBL/GenBank/DDBJ databases">
        <authorList>
            <person name="Laetsch R D."/>
            <person name="Stevens L."/>
            <person name="Kumar S."/>
            <person name="Blaxter L. M."/>
        </authorList>
    </citation>
    <scope>NUCLEOTIDE SEQUENCE [LARGE SCALE GENOMIC DNA]</scope>
</reference>
<feature type="domain" description="XRRM" evidence="9">
    <location>
        <begin position="226"/>
        <end position="351"/>
    </location>
</feature>
<feature type="compositionally biased region" description="Basic residues" evidence="6">
    <location>
        <begin position="335"/>
        <end position="352"/>
    </location>
</feature>
<dbReference type="InterPro" id="IPR014886">
    <property type="entry name" value="La_xRRM"/>
</dbReference>
<dbReference type="PROSITE" id="PS50102">
    <property type="entry name" value="RRM"/>
    <property type="match status" value="1"/>
</dbReference>
<accession>A0A8S1FAS4</accession>
<keyword evidence="2 4" id="KW-0694">RNA-binding</keyword>
<dbReference type="GO" id="GO:0008033">
    <property type="term" value="P:tRNA processing"/>
    <property type="evidence" value="ECO:0007669"/>
    <property type="project" value="TreeGrafter"/>
</dbReference>
<dbReference type="EMBL" id="CADEPM010000011">
    <property type="protein sequence ID" value="CAB3410871.1"/>
    <property type="molecule type" value="Genomic_DNA"/>
</dbReference>
<dbReference type="CDD" id="cd08028">
    <property type="entry name" value="LARP_3"/>
    <property type="match status" value="1"/>
</dbReference>
<evidence type="ECO:0000259" key="7">
    <source>
        <dbReference type="PROSITE" id="PS50102"/>
    </source>
</evidence>
<proteinExistence type="predicted"/>
<dbReference type="CDD" id="cd12291">
    <property type="entry name" value="RRM1_La"/>
    <property type="match status" value="1"/>
</dbReference>
<dbReference type="OrthoDB" id="439993at2759"/>
<dbReference type="GO" id="GO:0003729">
    <property type="term" value="F:mRNA binding"/>
    <property type="evidence" value="ECO:0007669"/>
    <property type="project" value="TreeGrafter"/>
</dbReference>
<dbReference type="Gene3D" id="3.30.70.330">
    <property type="match status" value="2"/>
</dbReference>
<feature type="domain" description="HTH La-type RNA-binding" evidence="8">
    <location>
        <begin position="6"/>
        <end position="98"/>
    </location>
</feature>
<dbReference type="GO" id="GO:0045727">
    <property type="term" value="P:positive regulation of translation"/>
    <property type="evidence" value="ECO:0007669"/>
    <property type="project" value="TreeGrafter"/>
</dbReference>
<organism evidence="10 11">
    <name type="scientific">Caenorhabditis bovis</name>
    <dbReference type="NCBI Taxonomy" id="2654633"/>
    <lineage>
        <taxon>Eukaryota</taxon>
        <taxon>Metazoa</taxon>
        <taxon>Ecdysozoa</taxon>
        <taxon>Nematoda</taxon>
        <taxon>Chromadorea</taxon>
        <taxon>Rhabditida</taxon>
        <taxon>Rhabditina</taxon>
        <taxon>Rhabditomorpha</taxon>
        <taxon>Rhabditoidea</taxon>
        <taxon>Rhabditidae</taxon>
        <taxon>Peloderinae</taxon>
        <taxon>Caenorhabditis</taxon>
    </lineage>
</organism>
<dbReference type="Pfam" id="PF05383">
    <property type="entry name" value="La"/>
    <property type="match status" value="1"/>
</dbReference>
<dbReference type="InterPro" id="IPR045180">
    <property type="entry name" value="La_dom_prot"/>
</dbReference>
<evidence type="ECO:0000256" key="5">
    <source>
        <dbReference type="SAM" id="Coils"/>
    </source>
</evidence>
<dbReference type="GO" id="GO:0010494">
    <property type="term" value="C:cytoplasmic stress granule"/>
    <property type="evidence" value="ECO:0007669"/>
    <property type="project" value="TreeGrafter"/>
</dbReference>
<dbReference type="GO" id="GO:0005634">
    <property type="term" value="C:nucleus"/>
    <property type="evidence" value="ECO:0007669"/>
    <property type="project" value="UniProtKB-SubCell"/>
</dbReference>
<keyword evidence="5" id="KW-0175">Coiled coil</keyword>
<dbReference type="Pfam" id="PF00076">
    <property type="entry name" value="RRM_1"/>
    <property type="match status" value="1"/>
</dbReference>
<keyword evidence="3" id="KW-0539">Nucleus</keyword>
<comment type="caution">
    <text evidence="10">The sequence shown here is derived from an EMBL/GenBank/DDBJ whole genome shotgun (WGS) entry which is preliminary data.</text>
</comment>
<dbReference type="GO" id="GO:0005829">
    <property type="term" value="C:cytosol"/>
    <property type="evidence" value="ECO:0007669"/>
    <property type="project" value="TreeGrafter"/>
</dbReference>
<dbReference type="PRINTS" id="PR00302">
    <property type="entry name" value="LUPUSLA"/>
</dbReference>
<dbReference type="PROSITE" id="PS51939">
    <property type="entry name" value="XRRM"/>
    <property type="match status" value="1"/>
</dbReference>
<dbReference type="AlphaFoldDB" id="A0A8S1FAS4"/>
<dbReference type="PROSITE" id="PS50961">
    <property type="entry name" value="HTH_LA"/>
    <property type="match status" value="1"/>
</dbReference>
<dbReference type="SMART" id="SM00360">
    <property type="entry name" value="RRM"/>
    <property type="match status" value="1"/>
</dbReference>
<evidence type="ECO:0000259" key="9">
    <source>
        <dbReference type="PROSITE" id="PS51939"/>
    </source>
</evidence>
<dbReference type="PANTHER" id="PTHR22792">
    <property type="entry name" value="LUPUS LA PROTEIN-RELATED"/>
    <property type="match status" value="1"/>
</dbReference>
<protein>
    <submittedName>
        <fullName evidence="10">Uncharacterized protein</fullName>
    </submittedName>
</protein>
<dbReference type="GO" id="GO:1990904">
    <property type="term" value="C:ribonucleoprotein complex"/>
    <property type="evidence" value="ECO:0007669"/>
    <property type="project" value="UniProtKB-UniRule"/>
</dbReference>
<evidence type="ECO:0000256" key="1">
    <source>
        <dbReference type="ARBA" id="ARBA00004123"/>
    </source>
</evidence>
<evidence type="ECO:0000256" key="2">
    <source>
        <dbReference type="ARBA" id="ARBA00022884"/>
    </source>
</evidence>